<keyword evidence="3" id="KW-1185">Reference proteome</keyword>
<feature type="compositionally biased region" description="Basic and acidic residues" evidence="1">
    <location>
        <begin position="83"/>
        <end position="92"/>
    </location>
</feature>
<organism evidence="2 3">
    <name type="scientific">Botryobasidium botryosum (strain FD-172 SS1)</name>
    <dbReference type="NCBI Taxonomy" id="930990"/>
    <lineage>
        <taxon>Eukaryota</taxon>
        <taxon>Fungi</taxon>
        <taxon>Dikarya</taxon>
        <taxon>Basidiomycota</taxon>
        <taxon>Agaricomycotina</taxon>
        <taxon>Agaricomycetes</taxon>
        <taxon>Cantharellales</taxon>
        <taxon>Botryobasidiaceae</taxon>
        <taxon>Botryobasidium</taxon>
    </lineage>
</organism>
<reference evidence="3" key="1">
    <citation type="journal article" date="2014" name="Proc. Natl. Acad. Sci. U.S.A.">
        <title>Extensive sampling of basidiomycete genomes demonstrates inadequacy of the white-rot/brown-rot paradigm for wood decay fungi.</title>
        <authorList>
            <person name="Riley R."/>
            <person name="Salamov A.A."/>
            <person name="Brown D.W."/>
            <person name="Nagy L.G."/>
            <person name="Floudas D."/>
            <person name="Held B.W."/>
            <person name="Levasseur A."/>
            <person name="Lombard V."/>
            <person name="Morin E."/>
            <person name="Otillar R."/>
            <person name="Lindquist E.A."/>
            <person name="Sun H."/>
            <person name="LaButti K.M."/>
            <person name="Schmutz J."/>
            <person name="Jabbour D."/>
            <person name="Luo H."/>
            <person name="Baker S.E."/>
            <person name="Pisabarro A.G."/>
            <person name="Walton J.D."/>
            <person name="Blanchette R.A."/>
            <person name="Henrissat B."/>
            <person name="Martin F."/>
            <person name="Cullen D."/>
            <person name="Hibbett D.S."/>
            <person name="Grigoriev I.V."/>
        </authorList>
    </citation>
    <scope>NUCLEOTIDE SEQUENCE [LARGE SCALE GENOMIC DNA]</scope>
    <source>
        <strain evidence="3">FD-172 SS1</strain>
    </source>
</reference>
<dbReference type="HOGENOM" id="CLU_2333357_0_0_1"/>
<proteinExistence type="predicted"/>
<protein>
    <submittedName>
        <fullName evidence="2">Uncharacterized protein</fullName>
    </submittedName>
</protein>
<dbReference type="InParanoid" id="A0A067N3F1"/>
<name>A0A067N3F1_BOTB1</name>
<evidence type="ECO:0000313" key="2">
    <source>
        <dbReference type="EMBL" id="KDQ21495.1"/>
    </source>
</evidence>
<feature type="region of interest" description="Disordered" evidence="1">
    <location>
        <begin position="60"/>
        <end position="98"/>
    </location>
</feature>
<sequence length="98" mass="10765">MEFAIEQLIADSFITGTWLNTGGEYTPDCARRFVCAHNLNLLQLVDQALEASKRALSVLSVSEEKQNEDRATQAAQPKTSPYCEKESAEKGTDALGEN</sequence>
<accession>A0A067N3F1</accession>
<dbReference type="EMBL" id="KL198016">
    <property type="protein sequence ID" value="KDQ21495.1"/>
    <property type="molecule type" value="Genomic_DNA"/>
</dbReference>
<feature type="compositionally biased region" description="Basic and acidic residues" evidence="1">
    <location>
        <begin position="62"/>
        <end position="71"/>
    </location>
</feature>
<evidence type="ECO:0000256" key="1">
    <source>
        <dbReference type="SAM" id="MobiDB-lite"/>
    </source>
</evidence>
<evidence type="ECO:0000313" key="3">
    <source>
        <dbReference type="Proteomes" id="UP000027195"/>
    </source>
</evidence>
<dbReference type="AlphaFoldDB" id="A0A067N3F1"/>
<gene>
    <name evidence="2" type="ORF">BOTBODRAFT_205002</name>
</gene>
<dbReference type="Proteomes" id="UP000027195">
    <property type="component" value="Unassembled WGS sequence"/>
</dbReference>